<evidence type="ECO:0000256" key="12">
    <source>
        <dbReference type="ARBA" id="ARBA00023124"/>
    </source>
</evidence>
<evidence type="ECO:0000256" key="4">
    <source>
        <dbReference type="ARBA" id="ARBA00022679"/>
    </source>
</evidence>
<dbReference type="GO" id="GO:0003677">
    <property type="term" value="F:DNA binding"/>
    <property type="evidence" value="ECO:0007669"/>
    <property type="project" value="UniProtKB-KW"/>
</dbReference>
<evidence type="ECO:0000256" key="9">
    <source>
        <dbReference type="ARBA" id="ARBA00022741"/>
    </source>
</evidence>
<evidence type="ECO:0000256" key="11">
    <source>
        <dbReference type="ARBA" id="ARBA00022801"/>
    </source>
</evidence>
<keyword evidence="8" id="KW-0479">Metal-binding</keyword>
<dbReference type="InterPro" id="IPR001301">
    <property type="entry name" value="Gemini_AL1_CLV"/>
</dbReference>
<dbReference type="InterPro" id="IPR027417">
    <property type="entry name" value="P-loop_NTPase"/>
</dbReference>
<feature type="domain" description="CRESS-DNA virus Rep endonuclease" evidence="14">
    <location>
        <begin position="4"/>
        <end position="107"/>
    </location>
</feature>
<dbReference type="GO" id="GO:0006260">
    <property type="term" value="P:DNA replication"/>
    <property type="evidence" value="ECO:0007669"/>
    <property type="project" value="UniProtKB-KW"/>
</dbReference>
<dbReference type="Pfam" id="PF00799">
    <property type="entry name" value="Gemini_AL1"/>
    <property type="match status" value="1"/>
</dbReference>
<evidence type="ECO:0000256" key="6">
    <source>
        <dbReference type="ARBA" id="ARBA00022705"/>
    </source>
</evidence>
<protein>
    <recommendedName>
        <fullName evidence="2">Replication-associated protein</fullName>
    </recommendedName>
</protein>
<dbReference type="GO" id="GO:0016787">
    <property type="term" value="F:hydrolase activity"/>
    <property type="evidence" value="ECO:0007669"/>
    <property type="project" value="UniProtKB-KW"/>
</dbReference>
<dbReference type="GO" id="GO:0016779">
    <property type="term" value="F:nucleotidyltransferase activity"/>
    <property type="evidence" value="ECO:0007669"/>
    <property type="project" value="UniProtKB-KW"/>
</dbReference>
<keyword evidence="5" id="KW-0548">Nucleotidyltransferase</keyword>
<accession>A0A8F5RC30</accession>
<evidence type="ECO:0000256" key="5">
    <source>
        <dbReference type="ARBA" id="ARBA00022695"/>
    </source>
</evidence>
<evidence type="ECO:0000256" key="8">
    <source>
        <dbReference type="ARBA" id="ARBA00022723"/>
    </source>
</evidence>
<comment type="subcellular location">
    <subcellularLocation>
        <location evidence="1">Host nucleus</location>
    </subcellularLocation>
</comment>
<reference evidence="16" key="1">
    <citation type="submission" date="2021-02" db="EMBL/GenBank/DDBJ databases">
        <title>Agricultural practices are the primary influencer of seasonal variation in a dryland aerobiome.</title>
        <authorList>
            <person name="Finn D.R."/>
            <person name="Maldonado J."/>
            <person name="Schmidlin K."/>
            <person name="Kraberger S."/>
            <person name="Fontenele R.S."/>
            <person name="Herckes P."/>
            <person name="Fraser M."/>
            <person name="Garcia-Pichel F."/>
            <person name="Varsani A."/>
        </authorList>
    </citation>
    <scope>NUCLEOTIDE SEQUENCE</scope>
    <source>
        <strain evidence="15">D3_986</strain>
        <strain evidence="16">D5_1137</strain>
    </source>
</reference>
<dbReference type="SUPFAM" id="SSF52540">
    <property type="entry name" value="P-loop containing nucleoside triphosphate hydrolases"/>
    <property type="match status" value="1"/>
</dbReference>
<evidence type="ECO:0000256" key="1">
    <source>
        <dbReference type="ARBA" id="ARBA00004147"/>
    </source>
</evidence>
<evidence type="ECO:0000256" key="3">
    <source>
        <dbReference type="ARBA" id="ARBA00022562"/>
    </source>
</evidence>
<sequence length="323" mass="37117">MPFRFQAKYGLLTYSQAPGLDPWRINDLLATMGAECIVAREDHRDGGTHYHAFFMHSTKLSTRNARAFDIDDYHPNILRGNKTPRKMYEYATKDGDICAGGLEIPEDEPSKTSSDDFWKAVFAAETRDECLRAAERASVGLLGRYYFQVRAIAEGKTIKNPLDYEPSPEMAWELGHYPELSDWCETYLGRRGGRPKSLILVGPTRTGKTTWARSLGKHFFFGGHFDMNQLTYDSEEVNYAVFDDIHSLKFFPMWKFWMGAQETFTVTDKYKGKMNFDWGRPIIWCNNKDPREDPDGDIEWIDGNCIVVTVPADYPLISHANRE</sequence>
<dbReference type="Gene3D" id="3.40.50.300">
    <property type="entry name" value="P-loop containing nucleotide triphosphate hydrolases"/>
    <property type="match status" value="1"/>
</dbReference>
<evidence type="ECO:0000256" key="10">
    <source>
        <dbReference type="ARBA" id="ARBA00022759"/>
    </source>
</evidence>
<evidence type="ECO:0000313" key="16">
    <source>
        <dbReference type="EMBL" id="QXN75491.1"/>
    </source>
</evidence>
<keyword evidence="11" id="KW-0378">Hydrolase</keyword>
<keyword evidence="12" id="KW-0190">Covalent protein-DNA linkage</keyword>
<keyword evidence="3" id="KW-1048">Host nucleus</keyword>
<dbReference type="EMBL" id="MW678888">
    <property type="protein sequence ID" value="QXN75491.1"/>
    <property type="molecule type" value="Genomic_DNA"/>
</dbReference>
<dbReference type="GO" id="GO:0005198">
    <property type="term" value="F:structural molecule activity"/>
    <property type="evidence" value="ECO:0007669"/>
    <property type="project" value="InterPro"/>
</dbReference>
<keyword evidence="10" id="KW-0255">Endonuclease</keyword>
<proteinExistence type="predicted"/>
<dbReference type="GO" id="GO:0046872">
    <property type="term" value="F:metal ion binding"/>
    <property type="evidence" value="ECO:0007669"/>
    <property type="project" value="UniProtKB-KW"/>
</dbReference>
<keyword evidence="6" id="KW-0235">DNA replication</keyword>
<name>A0A8F5RC30_9VIRU</name>
<dbReference type="EMBL" id="MW678887">
    <property type="protein sequence ID" value="QXN75489.1"/>
    <property type="molecule type" value="Genomic_DNA"/>
</dbReference>
<evidence type="ECO:0000256" key="13">
    <source>
        <dbReference type="ARBA" id="ARBA00023125"/>
    </source>
</evidence>
<keyword evidence="9" id="KW-0547">Nucleotide-binding</keyword>
<dbReference type="Gene3D" id="3.40.1310.20">
    <property type="match status" value="1"/>
</dbReference>
<dbReference type="GO" id="GO:0000166">
    <property type="term" value="F:nucleotide binding"/>
    <property type="evidence" value="ECO:0007669"/>
    <property type="project" value="UniProtKB-KW"/>
</dbReference>
<organism evidence="16">
    <name type="scientific">Genomoviridae sp</name>
    <dbReference type="NCBI Taxonomy" id="2202565"/>
    <lineage>
        <taxon>Viruses</taxon>
        <taxon>Monodnaviria</taxon>
        <taxon>Shotokuvirae</taxon>
        <taxon>Cressdnaviricota</taxon>
        <taxon>Repensiviricetes</taxon>
        <taxon>Geplafuvirales</taxon>
        <taxon>Genomoviridae</taxon>
    </lineage>
</organism>
<keyword evidence="7" id="KW-0540">Nuclease</keyword>
<dbReference type="InterPro" id="IPR049912">
    <property type="entry name" value="CRESS_DNA_REP"/>
</dbReference>
<dbReference type="PRINTS" id="PR00228">
    <property type="entry name" value="GEMCOATCLVL1"/>
</dbReference>
<keyword evidence="4" id="KW-0808">Transferase</keyword>
<evidence type="ECO:0000259" key="14">
    <source>
        <dbReference type="PROSITE" id="PS52020"/>
    </source>
</evidence>
<evidence type="ECO:0000256" key="2">
    <source>
        <dbReference type="ARBA" id="ARBA00014531"/>
    </source>
</evidence>
<dbReference type="GO" id="GO:0042025">
    <property type="term" value="C:host cell nucleus"/>
    <property type="evidence" value="ECO:0007669"/>
    <property type="project" value="UniProtKB-SubCell"/>
</dbReference>
<dbReference type="PROSITE" id="PS52020">
    <property type="entry name" value="CRESS_DNA_REP"/>
    <property type="match status" value="1"/>
</dbReference>
<keyword evidence="13" id="KW-0238">DNA-binding</keyword>
<dbReference type="GO" id="GO:0004519">
    <property type="term" value="F:endonuclease activity"/>
    <property type="evidence" value="ECO:0007669"/>
    <property type="project" value="UniProtKB-KW"/>
</dbReference>
<dbReference type="SUPFAM" id="SSF55464">
    <property type="entry name" value="Origin of replication-binding domain, RBD-like"/>
    <property type="match status" value="1"/>
</dbReference>
<evidence type="ECO:0000256" key="7">
    <source>
        <dbReference type="ARBA" id="ARBA00022722"/>
    </source>
</evidence>
<evidence type="ECO:0000313" key="15">
    <source>
        <dbReference type="EMBL" id="QXN75489.1"/>
    </source>
</evidence>